<dbReference type="EMBL" id="SRPW01002612">
    <property type="protein sequence ID" value="KAG5991620.1"/>
    <property type="molecule type" value="Genomic_DNA"/>
</dbReference>
<dbReference type="AlphaFoldDB" id="A0A9P7N648"/>
<organism evidence="1 2">
    <name type="scientific">Claviceps pusilla</name>
    <dbReference type="NCBI Taxonomy" id="123648"/>
    <lineage>
        <taxon>Eukaryota</taxon>
        <taxon>Fungi</taxon>
        <taxon>Dikarya</taxon>
        <taxon>Ascomycota</taxon>
        <taxon>Pezizomycotina</taxon>
        <taxon>Sordariomycetes</taxon>
        <taxon>Hypocreomycetidae</taxon>
        <taxon>Hypocreales</taxon>
        <taxon>Clavicipitaceae</taxon>
        <taxon>Claviceps</taxon>
    </lineage>
</organism>
<protein>
    <submittedName>
        <fullName evidence="1">IMP 5'-nucleotidase</fullName>
    </submittedName>
</protein>
<dbReference type="GO" id="GO:0006190">
    <property type="term" value="P:inosine salvage"/>
    <property type="evidence" value="ECO:0007669"/>
    <property type="project" value="InterPro"/>
</dbReference>
<dbReference type="GO" id="GO:0008253">
    <property type="term" value="F:5'-nucleotidase activity"/>
    <property type="evidence" value="ECO:0007669"/>
    <property type="project" value="InterPro"/>
</dbReference>
<dbReference type="Pfam" id="PF06437">
    <property type="entry name" value="ISN1"/>
    <property type="match status" value="1"/>
</dbReference>
<accession>A0A9P7N648</accession>
<evidence type="ECO:0000313" key="2">
    <source>
        <dbReference type="Proteomes" id="UP000748025"/>
    </source>
</evidence>
<name>A0A9P7N648_9HYPO</name>
<proteinExistence type="predicted"/>
<dbReference type="OrthoDB" id="185373at2759"/>
<keyword evidence="2" id="KW-1185">Reference proteome</keyword>
<comment type="caution">
    <text evidence="1">The sequence shown here is derived from an EMBL/GenBank/DDBJ whole genome shotgun (WGS) entry which is preliminary data.</text>
</comment>
<dbReference type="InterPro" id="IPR009453">
    <property type="entry name" value="ISN1"/>
</dbReference>
<evidence type="ECO:0000313" key="1">
    <source>
        <dbReference type="EMBL" id="KAG5991620.1"/>
    </source>
</evidence>
<reference evidence="1" key="1">
    <citation type="journal article" date="2020" name="bioRxiv">
        <title>Whole genome comparisons of ergot fungi reveals the divergence and evolution of species within the genus Claviceps are the result of varying mechanisms driving genome evolution and host range expansion.</title>
        <authorList>
            <person name="Wyka S.A."/>
            <person name="Mondo S.J."/>
            <person name="Liu M."/>
            <person name="Dettman J."/>
            <person name="Nalam V."/>
            <person name="Broders K.D."/>
        </authorList>
    </citation>
    <scope>NUCLEOTIDE SEQUENCE</scope>
    <source>
        <strain evidence="1">CCC 602</strain>
    </source>
</reference>
<dbReference type="GO" id="GO:0009117">
    <property type="term" value="P:nucleotide metabolic process"/>
    <property type="evidence" value="ECO:0007669"/>
    <property type="project" value="InterPro"/>
</dbReference>
<gene>
    <name evidence="1" type="primary">ISN1_1</name>
    <name evidence="1" type="ORF">E4U43_003990</name>
</gene>
<dbReference type="GO" id="GO:0000287">
    <property type="term" value="F:magnesium ion binding"/>
    <property type="evidence" value="ECO:0007669"/>
    <property type="project" value="InterPro"/>
</dbReference>
<sequence length="81" mass="9541">MTTRYRVEYALKTHRRDQFIEWVKGLLAVPFVLYSQPTGVLGDDASVTKMGEEAHRRYAEIMRDVEMMIDDHSMFPKQMES</sequence>
<dbReference type="Proteomes" id="UP000748025">
    <property type="component" value="Unassembled WGS sequence"/>
</dbReference>